<dbReference type="Proteomes" id="UP000241769">
    <property type="component" value="Unassembled WGS sequence"/>
</dbReference>
<dbReference type="EMBL" id="MDYQ01000015">
    <property type="protein sequence ID" value="PRP88026.1"/>
    <property type="molecule type" value="Genomic_DNA"/>
</dbReference>
<dbReference type="AlphaFoldDB" id="A0A2P6NVS3"/>
<organism evidence="1 2">
    <name type="scientific">Planoprotostelium fungivorum</name>
    <dbReference type="NCBI Taxonomy" id="1890364"/>
    <lineage>
        <taxon>Eukaryota</taxon>
        <taxon>Amoebozoa</taxon>
        <taxon>Evosea</taxon>
        <taxon>Variosea</taxon>
        <taxon>Cavosteliida</taxon>
        <taxon>Cavosteliaceae</taxon>
        <taxon>Planoprotostelium</taxon>
    </lineage>
</organism>
<protein>
    <recommendedName>
        <fullName evidence="3">T4 RNA ligase 1-like N-terminal domain-containing protein</fullName>
    </recommendedName>
</protein>
<keyword evidence="2" id="KW-1185">Reference proteome</keyword>
<sequence length="453" mass="51936">MALYNIKKHLPEVQHLRAPVAHVENLDFLFSHRNIKTKWKVVPSDVCDGYHLLSVQVVATKKFLGDDEVYKNEPRLQQLVPRGLCYVLKRDEDPSILHLAAIVYPTSKFFGDDDQSDGVVVLGDDELQKDVPKGCRMIGTEKANGEMFTVNAVHKGDDGSFHVVLGSKNNKFLFPFHPQKTTKEEIRRMIKSYLDVTSPDNKYPNVDLSTDKRWTYDNVWVEMSEYFLGKMLEISDGSTTLCDRLFTEKLTACGEFESWLHPHVVELPEGHRSVSFFAFTTYDEGGSPKSVSGAERLNQLDWVDSTGFQTVTRKEVAAGTDIMQLRRDVWARKNSEGLVLLVLDAASGEIQRMVKMKTIWYVVHRGYRERLRRFVTGRNAKTTGQARYELMEKELRSVLESKLSIFKASLDEKWKGSVPRLVEAVRKVEKEKRMKEVFSFEYPLLIRAADGQE</sequence>
<dbReference type="OrthoDB" id="6381055at2759"/>
<accession>A0A2P6NVS3</accession>
<gene>
    <name evidence="1" type="ORF">PROFUN_04454</name>
</gene>
<dbReference type="PANTHER" id="PTHR38566">
    <property type="entry name" value="RNA_LIG_T4_1 DOMAIN-CONTAINING PROTEIN"/>
    <property type="match status" value="1"/>
</dbReference>
<comment type="caution">
    <text evidence="1">The sequence shown here is derived from an EMBL/GenBank/DDBJ whole genome shotgun (WGS) entry which is preliminary data.</text>
</comment>
<evidence type="ECO:0000313" key="1">
    <source>
        <dbReference type="EMBL" id="PRP88026.1"/>
    </source>
</evidence>
<evidence type="ECO:0008006" key="3">
    <source>
        <dbReference type="Google" id="ProtNLM"/>
    </source>
</evidence>
<name>A0A2P6NVS3_9EUKA</name>
<evidence type="ECO:0000313" key="2">
    <source>
        <dbReference type="Proteomes" id="UP000241769"/>
    </source>
</evidence>
<reference evidence="1 2" key="1">
    <citation type="journal article" date="2018" name="Genome Biol. Evol.">
        <title>Multiple Roots of Fruiting Body Formation in Amoebozoa.</title>
        <authorList>
            <person name="Hillmann F."/>
            <person name="Forbes G."/>
            <person name="Novohradska S."/>
            <person name="Ferling I."/>
            <person name="Riege K."/>
            <person name="Groth M."/>
            <person name="Westermann M."/>
            <person name="Marz M."/>
            <person name="Spaller T."/>
            <person name="Winckler T."/>
            <person name="Schaap P."/>
            <person name="Glockner G."/>
        </authorList>
    </citation>
    <scope>NUCLEOTIDE SEQUENCE [LARGE SCALE GENOMIC DNA]</scope>
    <source>
        <strain evidence="1 2">Jena</strain>
    </source>
</reference>
<dbReference type="PANTHER" id="PTHR38566:SF1">
    <property type="entry name" value="CHROMOSOME UNDETERMINED SCAFFOLD_18, WHOLE GENOME SHOTGUN SEQUENCE"/>
    <property type="match status" value="1"/>
</dbReference>
<dbReference type="InParanoid" id="A0A2P6NVS3"/>
<proteinExistence type="predicted"/>